<accession>A0AAD5T284</accession>
<sequence>MYPELNIGVLECWPMPSDNASNPVDKNRGVYCAFFDEQPSKTETDAPYLTNAKIRQHFFYGMSSSSNSIALLEERLIPINTVRGDGSSQLVPRYASLVHQIALRPHVQSDLMRLPAISKVSDAHLIEELPEISASALQHGISILKQMTPRFALTSFAKDFDEYKLLSLTLFHHEKPQQTMPKLSFLSPAILESKAQLYADDDGDTCVRAGFESIGKPNTGKSDNNGWFIENMDRNDSFPSPPLSFVDILNTDVVLTAVKTAALKEAKIIRFDIREFETKATTTKRYGKSYYSDPSKVIFDAIQETSTLLNASTALSSSPLLQPAVIHQPLSTTLASSTVDIPALLTILHSKFDDCDIQIMATPMDVFSSKRVKIPQHHGMGSGGRPSLFFPRIQTAHAIAVALLKNTTMQQSSTATEFNDNGDGCLLWNPYVMLMEYLAMRHGNGSRAPQVWEDIGEFSDWSGVGNFDGVLSIDDIVGYCGFDDYHVFEVDDEELFVPLFRHISVNVELQKLYQAKDHYIVDGIDEFSAEELDEFDTTEWDQRQDFNFANPNHINSKQSQHRQTNYYSETTQMNNEKSIDKDRFRHKTSHNQDDFHPQSRPSSLLHAIHDEADGERAEVQVHEIPSIFHENSKLSDSEQQHFDKKLRNIQQTPIVSFFSAKQAVDSFMNLRQVKSQVTKNHLHPQTQQPPQKSVRLPAQRHQSFISPYALENFTLRRPPTSEHLYIAGARVIRNPKLLALLEDLKIELIERDYGEINASGTIEFDRPVDFDFIIDERTCIILCPAIFIFQKNTIRTNGANGRDQSTAGFDESGLYATLLKLSIRFSNVYLIVDLATTARTATDSGSGDGLAALTNVVQNISTAMAGAAIEWSILARTFAHLKETARLVREIGDDAATRFDVLANATGRMTADVPKPWASKEGWESRSWLSAEESAVRNLFYPFFH</sequence>
<organism evidence="1 2">
    <name type="scientific">Physocladia obscura</name>
    <dbReference type="NCBI Taxonomy" id="109957"/>
    <lineage>
        <taxon>Eukaryota</taxon>
        <taxon>Fungi</taxon>
        <taxon>Fungi incertae sedis</taxon>
        <taxon>Chytridiomycota</taxon>
        <taxon>Chytridiomycota incertae sedis</taxon>
        <taxon>Chytridiomycetes</taxon>
        <taxon>Chytridiales</taxon>
        <taxon>Chytriomycetaceae</taxon>
        <taxon>Physocladia</taxon>
    </lineage>
</organism>
<evidence type="ECO:0000313" key="1">
    <source>
        <dbReference type="EMBL" id="KAJ3125498.1"/>
    </source>
</evidence>
<keyword evidence="2" id="KW-1185">Reference proteome</keyword>
<reference evidence="1" key="1">
    <citation type="submission" date="2020-05" db="EMBL/GenBank/DDBJ databases">
        <title>Phylogenomic resolution of chytrid fungi.</title>
        <authorList>
            <person name="Stajich J.E."/>
            <person name="Amses K."/>
            <person name="Simmons R."/>
            <person name="Seto K."/>
            <person name="Myers J."/>
            <person name="Bonds A."/>
            <person name="Quandt C.A."/>
            <person name="Barry K."/>
            <person name="Liu P."/>
            <person name="Grigoriev I."/>
            <person name="Longcore J.E."/>
            <person name="James T.Y."/>
        </authorList>
    </citation>
    <scope>NUCLEOTIDE SEQUENCE</scope>
    <source>
        <strain evidence="1">JEL0513</strain>
    </source>
</reference>
<name>A0AAD5T284_9FUNG</name>
<dbReference type="Proteomes" id="UP001211907">
    <property type="component" value="Unassembled WGS sequence"/>
</dbReference>
<evidence type="ECO:0000313" key="2">
    <source>
        <dbReference type="Proteomes" id="UP001211907"/>
    </source>
</evidence>
<gene>
    <name evidence="1" type="ORF">HK100_010768</name>
</gene>
<protein>
    <submittedName>
        <fullName evidence="1">Uncharacterized protein</fullName>
    </submittedName>
</protein>
<comment type="caution">
    <text evidence="1">The sequence shown here is derived from an EMBL/GenBank/DDBJ whole genome shotgun (WGS) entry which is preliminary data.</text>
</comment>
<proteinExistence type="predicted"/>
<dbReference type="AlphaFoldDB" id="A0AAD5T284"/>
<dbReference type="EMBL" id="JADGJH010000606">
    <property type="protein sequence ID" value="KAJ3125498.1"/>
    <property type="molecule type" value="Genomic_DNA"/>
</dbReference>